<keyword evidence="2" id="KW-1185">Reference proteome</keyword>
<gene>
    <name evidence="1" type="ORF">SAMN02746066_04647</name>
</gene>
<proteinExistence type="predicted"/>
<evidence type="ECO:0000313" key="1">
    <source>
        <dbReference type="EMBL" id="SHN05773.1"/>
    </source>
</evidence>
<dbReference type="Proteomes" id="UP000184038">
    <property type="component" value="Unassembled WGS sequence"/>
</dbReference>
<sequence length="96" mass="11223">MIDTKIFDMLYSYLEERSDNNVRSQLNADPEYQNALAEECELYQKYENLNLSKEQCKVIENWVDAVTAQNSTYSAVLFRMGMQCCFSLLMQLADLK</sequence>
<reference evidence="1 2" key="1">
    <citation type="submission" date="2016-11" db="EMBL/GenBank/DDBJ databases">
        <authorList>
            <person name="Jaros S."/>
            <person name="Januszkiewicz K."/>
            <person name="Wedrychowicz H."/>
        </authorList>
    </citation>
    <scope>NUCLEOTIDE SEQUENCE [LARGE SCALE GENOMIC DNA]</scope>
    <source>
        <strain evidence="1 2">DSM 15930</strain>
    </source>
</reference>
<dbReference type="RefSeq" id="WP_073291985.1">
    <property type="nucleotide sequence ID" value="NZ_FRCP01000039.1"/>
</dbReference>
<protein>
    <submittedName>
        <fullName evidence="1">Uncharacterized protein</fullName>
    </submittedName>
</protein>
<accession>A0A1M7NQA4</accession>
<dbReference type="AlphaFoldDB" id="A0A1M7NQA4"/>
<dbReference type="OrthoDB" id="2061702at2"/>
<evidence type="ECO:0000313" key="2">
    <source>
        <dbReference type="Proteomes" id="UP000184038"/>
    </source>
</evidence>
<dbReference type="EMBL" id="FRCP01000039">
    <property type="protein sequence ID" value="SHN05773.1"/>
    <property type="molecule type" value="Genomic_DNA"/>
</dbReference>
<name>A0A1M7NQA4_9FIRM</name>
<organism evidence="1 2">
    <name type="scientific">Anaerosporobacter mobilis DSM 15930</name>
    <dbReference type="NCBI Taxonomy" id="1120996"/>
    <lineage>
        <taxon>Bacteria</taxon>
        <taxon>Bacillati</taxon>
        <taxon>Bacillota</taxon>
        <taxon>Clostridia</taxon>
        <taxon>Lachnospirales</taxon>
        <taxon>Lachnospiraceae</taxon>
        <taxon>Anaerosporobacter</taxon>
    </lineage>
</organism>